<evidence type="ECO:0000313" key="5">
    <source>
        <dbReference type="Proteomes" id="UP000266385"/>
    </source>
</evidence>
<name>A0A399RHE9_9PROT</name>
<feature type="region of interest" description="Disordered" evidence="2">
    <location>
        <begin position="1"/>
        <end position="27"/>
    </location>
</feature>
<comment type="caution">
    <text evidence="4">The sequence shown here is derived from an EMBL/GenBank/DDBJ whole genome shotgun (WGS) entry which is preliminary data.</text>
</comment>
<accession>A0A399RHE9</accession>
<dbReference type="PANTHER" id="PTHR48081:SF6">
    <property type="entry name" value="PEPTIDASE S9 PROLYL OLIGOPEPTIDASE CATALYTIC DOMAIN-CONTAINING PROTEIN"/>
    <property type="match status" value="1"/>
</dbReference>
<evidence type="ECO:0000313" key="4">
    <source>
        <dbReference type="EMBL" id="RIJ29255.1"/>
    </source>
</evidence>
<keyword evidence="5" id="KW-1185">Reference proteome</keyword>
<gene>
    <name evidence="4" type="ORF">D1223_09915</name>
</gene>
<dbReference type="InterPro" id="IPR050300">
    <property type="entry name" value="GDXG_lipolytic_enzyme"/>
</dbReference>
<feature type="domain" description="Dienelactone hydrolase" evidence="3">
    <location>
        <begin position="142"/>
        <end position="337"/>
    </location>
</feature>
<dbReference type="PANTHER" id="PTHR48081">
    <property type="entry name" value="AB HYDROLASE SUPERFAMILY PROTEIN C4A8.06C"/>
    <property type="match status" value="1"/>
</dbReference>
<reference evidence="4 5" key="1">
    <citation type="submission" date="2018-08" db="EMBL/GenBank/DDBJ databases">
        <title>Henriciella mobilis sp. nov., isolated from seawater.</title>
        <authorList>
            <person name="Cheng H."/>
            <person name="Wu Y.-H."/>
            <person name="Xu X.-W."/>
            <person name="Guo L.-L."/>
        </authorList>
    </citation>
    <scope>NUCLEOTIDE SEQUENCE [LARGE SCALE GENOMIC DNA]</scope>
    <source>
        <strain evidence="4 5">JN25</strain>
    </source>
</reference>
<sequence>MPTGAGRSTRPESACQQAPASKPARSAMAIARVISPQAASRPKASRRSWKETISMLLKHTKLALAGLFMIAAVSPALAQSDADTEGAARTLPPPPVPADAPDHAAIPLGAVAGDQAQWENFLDQLTVRNVTAAELYPVLPGPGRANGKAVIVVPGGGYTFVSVENEGFPVAERLAAEGYVAFVLKYRTRETPEAADAFLALVAERASQMGTVDLEAYEPAVSDLAAAMAYVSQHCPDYGCAADEVNLIGFSAGALSVIRMLEAPLQDVAIASAALVYPPLTHTVRAVTKPPLFLAVASDDPFFRQGGFTLPQAWYRATGQLEFHLYERGGHGFGTLRKGATTERWLDQYVAWLSVQPAEDG</sequence>
<dbReference type="GO" id="GO:0016787">
    <property type="term" value="F:hydrolase activity"/>
    <property type="evidence" value="ECO:0007669"/>
    <property type="project" value="UniProtKB-KW"/>
</dbReference>
<dbReference type="InterPro" id="IPR029058">
    <property type="entry name" value="AB_hydrolase_fold"/>
</dbReference>
<organism evidence="4 5">
    <name type="scientific">Henriciella mobilis</name>
    <dbReference type="NCBI Taxonomy" id="2305467"/>
    <lineage>
        <taxon>Bacteria</taxon>
        <taxon>Pseudomonadati</taxon>
        <taxon>Pseudomonadota</taxon>
        <taxon>Alphaproteobacteria</taxon>
        <taxon>Hyphomonadales</taxon>
        <taxon>Hyphomonadaceae</taxon>
        <taxon>Henriciella</taxon>
    </lineage>
</organism>
<evidence type="ECO:0000256" key="2">
    <source>
        <dbReference type="SAM" id="MobiDB-lite"/>
    </source>
</evidence>
<dbReference type="SUPFAM" id="SSF53474">
    <property type="entry name" value="alpha/beta-Hydrolases"/>
    <property type="match status" value="1"/>
</dbReference>
<dbReference type="InterPro" id="IPR002925">
    <property type="entry name" value="Dienelactn_hydro"/>
</dbReference>
<keyword evidence="1" id="KW-0378">Hydrolase</keyword>
<dbReference type="Gene3D" id="3.40.50.1820">
    <property type="entry name" value="alpha/beta hydrolase"/>
    <property type="match status" value="1"/>
</dbReference>
<dbReference type="Pfam" id="PF01738">
    <property type="entry name" value="DLH"/>
    <property type="match status" value="1"/>
</dbReference>
<proteinExistence type="predicted"/>
<evidence type="ECO:0000256" key="1">
    <source>
        <dbReference type="ARBA" id="ARBA00022801"/>
    </source>
</evidence>
<protein>
    <recommendedName>
        <fullName evidence="3">Dienelactone hydrolase domain-containing protein</fullName>
    </recommendedName>
</protein>
<dbReference type="Proteomes" id="UP000266385">
    <property type="component" value="Unassembled WGS sequence"/>
</dbReference>
<dbReference type="EMBL" id="QWFX01000012">
    <property type="protein sequence ID" value="RIJ29255.1"/>
    <property type="molecule type" value="Genomic_DNA"/>
</dbReference>
<evidence type="ECO:0000259" key="3">
    <source>
        <dbReference type="Pfam" id="PF01738"/>
    </source>
</evidence>
<dbReference type="AlphaFoldDB" id="A0A399RHE9"/>